<comment type="caution">
    <text evidence="6">The sequence shown here is derived from an EMBL/GenBank/DDBJ whole genome shotgun (WGS) entry which is preliminary data.</text>
</comment>
<evidence type="ECO:0000313" key="7">
    <source>
        <dbReference type="Proteomes" id="UP000324629"/>
    </source>
</evidence>
<keyword evidence="7" id="KW-1185">Reference proteome</keyword>
<comment type="subcellular location">
    <subcellularLocation>
        <location evidence="1">Membrane</location>
        <topology evidence="1">Multi-pass membrane protein</topology>
    </subcellularLocation>
</comment>
<evidence type="ECO:0000256" key="1">
    <source>
        <dbReference type="ARBA" id="ARBA00004141"/>
    </source>
</evidence>
<dbReference type="InterPro" id="IPR008952">
    <property type="entry name" value="Tetraspanin_EC2_sf"/>
</dbReference>
<keyword evidence="3 5" id="KW-1133">Transmembrane helix</keyword>
<proteinExistence type="predicted"/>
<evidence type="ECO:0000256" key="3">
    <source>
        <dbReference type="ARBA" id="ARBA00022989"/>
    </source>
</evidence>
<dbReference type="Proteomes" id="UP000324629">
    <property type="component" value="Unassembled WGS sequence"/>
</dbReference>
<evidence type="ECO:0000256" key="2">
    <source>
        <dbReference type="ARBA" id="ARBA00022692"/>
    </source>
</evidence>
<feature type="transmembrane region" description="Helical" evidence="5">
    <location>
        <begin position="292"/>
        <end position="315"/>
    </location>
</feature>
<dbReference type="EMBL" id="QNGE01007092">
    <property type="protein sequence ID" value="KAA3671174.1"/>
    <property type="molecule type" value="Genomic_DNA"/>
</dbReference>
<feature type="transmembrane region" description="Helical" evidence="5">
    <location>
        <begin position="12"/>
        <end position="34"/>
    </location>
</feature>
<reference evidence="6 7" key="1">
    <citation type="journal article" date="2019" name="Gigascience">
        <title>Whole-genome sequence of the oriental lung fluke Paragonimus westermani.</title>
        <authorList>
            <person name="Oey H."/>
            <person name="Zakrzewski M."/>
            <person name="Narain K."/>
            <person name="Devi K.R."/>
            <person name="Agatsuma T."/>
            <person name="Nawaratna S."/>
            <person name="Gobert G.N."/>
            <person name="Jones M.K."/>
            <person name="Ragan M.A."/>
            <person name="McManus D.P."/>
            <person name="Krause L."/>
        </authorList>
    </citation>
    <scope>NUCLEOTIDE SEQUENCE [LARGE SCALE GENOMIC DNA]</scope>
    <source>
        <strain evidence="6 7">IND2009</strain>
    </source>
</reference>
<keyword evidence="2 5" id="KW-0812">Transmembrane</keyword>
<dbReference type="InterPro" id="IPR018499">
    <property type="entry name" value="Tetraspanin/Peripherin"/>
</dbReference>
<sequence length="355" mass="39631">MFPKTLDRRINRLFTFHLLFVLTLIGTAATGLSFSLKALFEPFRSCPVLNIGFILFWFYAVVSACQLCFGLSTLTALGFRSWKSRQSPTKSNSNNAGHVVGTNSFSVGRSRNMIRKGFQNHSPLEVSYERISQTSCCVNTGKYSDETGWLQSIAILATALILGHMTTFIWSCSLQQELIGSRNTFASRIMNLFVEAKVQSLESQKTGSMSAAECWGRVQQKLECCGPTNYTDWLVYNSTSQYDTLEDLPKSCFCAHQPLVCKKLNVILVVDRYLYTDGCTLFLTLRMQRHSVALVIIAPLCAMLVLITFLSDLIYTLRTAYLILKHAENSACPMDEVKSGADCEDDVVSSDSSFS</sequence>
<dbReference type="Pfam" id="PF00335">
    <property type="entry name" value="Tetraspanin"/>
    <property type="match status" value="1"/>
</dbReference>
<evidence type="ECO:0000256" key="4">
    <source>
        <dbReference type="ARBA" id="ARBA00023136"/>
    </source>
</evidence>
<dbReference type="SUPFAM" id="SSF48652">
    <property type="entry name" value="Tetraspanin"/>
    <property type="match status" value="1"/>
</dbReference>
<protein>
    <submittedName>
        <fullName evidence="6">Uncharacterized protein</fullName>
    </submittedName>
</protein>
<dbReference type="GO" id="GO:0016020">
    <property type="term" value="C:membrane"/>
    <property type="evidence" value="ECO:0007669"/>
    <property type="project" value="UniProtKB-SubCell"/>
</dbReference>
<keyword evidence="4 5" id="KW-0472">Membrane</keyword>
<dbReference type="AlphaFoldDB" id="A0A5J4N6Q0"/>
<accession>A0A5J4N6Q0</accession>
<evidence type="ECO:0000256" key="5">
    <source>
        <dbReference type="SAM" id="Phobius"/>
    </source>
</evidence>
<gene>
    <name evidence="6" type="ORF">DEA37_0006369</name>
</gene>
<organism evidence="6 7">
    <name type="scientific">Paragonimus westermani</name>
    <dbReference type="NCBI Taxonomy" id="34504"/>
    <lineage>
        <taxon>Eukaryota</taxon>
        <taxon>Metazoa</taxon>
        <taxon>Spiralia</taxon>
        <taxon>Lophotrochozoa</taxon>
        <taxon>Platyhelminthes</taxon>
        <taxon>Trematoda</taxon>
        <taxon>Digenea</taxon>
        <taxon>Plagiorchiida</taxon>
        <taxon>Troglotremata</taxon>
        <taxon>Troglotrematidae</taxon>
        <taxon>Paragonimus</taxon>
    </lineage>
</organism>
<dbReference type="Gene3D" id="1.10.1450.10">
    <property type="entry name" value="Tetraspanin"/>
    <property type="match status" value="1"/>
</dbReference>
<evidence type="ECO:0000313" key="6">
    <source>
        <dbReference type="EMBL" id="KAA3671174.1"/>
    </source>
</evidence>
<name>A0A5J4N6Q0_9TREM</name>
<feature type="transmembrane region" description="Helical" evidence="5">
    <location>
        <begin position="54"/>
        <end position="79"/>
    </location>
</feature>